<dbReference type="PANTHER" id="PTHR43685">
    <property type="entry name" value="GLYCOSYLTRANSFERASE"/>
    <property type="match status" value="1"/>
</dbReference>
<dbReference type="InterPro" id="IPR001173">
    <property type="entry name" value="Glyco_trans_2-like"/>
</dbReference>
<dbReference type="Pfam" id="PF00535">
    <property type="entry name" value="Glycos_transf_2"/>
    <property type="match status" value="1"/>
</dbReference>
<evidence type="ECO:0000313" key="2">
    <source>
        <dbReference type="EMBL" id="SDD71801.1"/>
    </source>
</evidence>
<proteinExistence type="predicted"/>
<gene>
    <name evidence="2" type="ORF">SAMN05421538_102276</name>
</gene>
<feature type="domain" description="Glycosyltransferase 2-like" evidence="1">
    <location>
        <begin position="69"/>
        <end position="200"/>
    </location>
</feature>
<dbReference type="STRING" id="591205.SAMN05421538_102276"/>
<evidence type="ECO:0000313" key="3">
    <source>
        <dbReference type="Proteomes" id="UP000199344"/>
    </source>
</evidence>
<dbReference type="PANTHER" id="PTHR43685:SF2">
    <property type="entry name" value="GLYCOSYLTRANSFERASE 2-LIKE DOMAIN-CONTAINING PROTEIN"/>
    <property type="match status" value="1"/>
</dbReference>
<dbReference type="OrthoDB" id="9807414at2"/>
<evidence type="ECO:0000259" key="1">
    <source>
        <dbReference type="Pfam" id="PF00535"/>
    </source>
</evidence>
<dbReference type="GO" id="GO:0016740">
    <property type="term" value="F:transferase activity"/>
    <property type="evidence" value="ECO:0007669"/>
    <property type="project" value="UniProtKB-KW"/>
</dbReference>
<dbReference type="InterPro" id="IPR029044">
    <property type="entry name" value="Nucleotide-diphossugar_trans"/>
</dbReference>
<dbReference type="SUPFAM" id="SSF53448">
    <property type="entry name" value="Nucleotide-diphospho-sugar transferases"/>
    <property type="match status" value="1"/>
</dbReference>
<keyword evidence="3" id="KW-1185">Reference proteome</keyword>
<dbReference type="EMBL" id="FNAH01000002">
    <property type="protein sequence ID" value="SDD71801.1"/>
    <property type="molecule type" value="Genomic_DNA"/>
</dbReference>
<dbReference type="CDD" id="cd00761">
    <property type="entry name" value="Glyco_tranf_GTA_type"/>
    <property type="match status" value="1"/>
</dbReference>
<sequence>MNSQAYAAPAADHGHLPSRDTALSDAARRLFAHGRRGAAQAVLHGIQPGAMGDDALRLLNRLKRRPGVSVVMPSHSGASRIGRALDSIARQTLHPGMFELIVVLNGPDDGTQAMLTEFARQHPQISTTVLRSPQIGASHARNLGLGHLRFDHATFLDDDDYISPGFLEALYRCAGDGDRMVLAELRDFDADGVRDSAISQRIRAAFDDRREAAIGELHGLDTALTMTCIKLFPAYYADLIRFDPDLASGEDVVFWTEALSRFQPRVCFTGPNAAVYYRELRDGSVSRQAASFQFNVLDRLKVIARLDRLHQRAPGQFTLSKILSGVGFMVAYLRQNPQDHQRVVDAVTASGLSVTRDMLRYLNEKLRDKLVISYCFPPSLDTASIVAAKRLALAGEPFDVISNDMSAIRKTDSRLLDLCHDLVGREIVCKSAPRWSIDAASGIGFAEQSRRHALALNEKNPYRTLYSRAMWPASHLAGASIKAALPHLRWQAEFSDPLAVDIMGVDRPGEIDPDWLEQNGITAMIREAGFPIPLTRSVMKWCEYVAYALADELWFTNANQMDYMLSRPWIVPLRDRIAPRAVICRHPTLPDRYYDMAEDRWTPQTGRFSIAYFGNFYQNRGLQEVLTALSQLDPADRRALKLDIYCSANPELNEMIGQLGLTGTVEQFELLPFLEFLARSRKYDMLLVNDAVTAGIKPFNPYLPSKLSDYLGAKRPIWRLAEPGSPMSGVTLPDGSQTSRLGDVASYRAALQRMAGSLVPA</sequence>
<dbReference type="Gene3D" id="3.90.550.10">
    <property type="entry name" value="Spore Coat Polysaccharide Biosynthesis Protein SpsA, Chain A"/>
    <property type="match status" value="1"/>
</dbReference>
<keyword evidence="2" id="KW-0808">Transferase</keyword>
<organism evidence="2 3">
    <name type="scientific">Paracoccus isoporae</name>
    <dbReference type="NCBI Taxonomy" id="591205"/>
    <lineage>
        <taxon>Bacteria</taxon>
        <taxon>Pseudomonadati</taxon>
        <taxon>Pseudomonadota</taxon>
        <taxon>Alphaproteobacteria</taxon>
        <taxon>Rhodobacterales</taxon>
        <taxon>Paracoccaceae</taxon>
        <taxon>Paracoccus</taxon>
    </lineage>
</organism>
<dbReference type="InterPro" id="IPR050834">
    <property type="entry name" value="Glycosyltransf_2"/>
</dbReference>
<dbReference type="RefSeq" id="WP_090521437.1">
    <property type="nucleotide sequence ID" value="NZ_FNAH01000002.1"/>
</dbReference>
<dbReference type="Proteomes" id="UP000199344">
    <property type="component" value="Unassembled WGS sequence"/>
</dbReference>
<dbReference type="AlphaFoldDB" id="A0A1G6X128"/>
<protein>
    <submittedName>
        <fullName evidence="2">Glycosyltransferase involved in cell wall bisynthesis</fullName>
    </submittedName>
</protein>
<name>A0A1G6X128_9RHOB</name>
<reference evidence="2 3" key="1">
    <citation type="submission" date="2016-10" db="EMBL/GenBank/DDBJ databases">
        <authorList>
            <person name="de Groot N.N."/>
        </authorList>
    </citation>
    <scope>NUCLEOTIDE SEQUENCE [LARGE SCALE GENOMIC DNA]</scope>
    <source>
        <strain evidence="2 3">DSM 22220</strain>
    </source>
</reference>
<accession>A0A1G6X128</accession>